<gene>
    <name evidence="1" type="ORF">Cni_G00928</name>
</gene>
<protein>
    <submittedName>
        <fullName evidence="1">Uncharacterized protein</fullName>
    </submittedName>
</protein>
<keyword evidence="2" id="KW-1185">Reference proteome</keyword>
<name>A0AAQ3JNI4_9LILI</name>
<organism evidence="1 2">
    <name type="scientific">Canna indica</name>
    <name type="common">Indian-shot</name>
    <dbReference type="NCBI Taxonomy" id="4628"/>
    <lineage>
        <taxon>Eukaryota</taxon>
        <taxon>Viridiplantae</taxon>
        <taxon>Streptophyta</taxon>
        <taxon>Embryophyta</taxon>
        <taxon>Tracheophyta</taxon>
        <taxon>Spermatophyta</taxon>
        <taxon>Magnoliopsida</taxon>
        <taxon>Liliopsida</taxon>
        <taxon>Zingiberales</taxon>
        <taxon>Cannaceae</taxon>
        <taxon>Canna</taxon>
    </lineage>
</organism>
<evidence type="ECO:0000313" key="2">
    <source>
        <dbReference type="Proteomes" id="UP001327560"/>
    </source>
</evidence>
<reference evidence="1 2" key="1">
    <citation type="submission" date="2023-10" db="EMBL/GenBank/DDBJ databases">
        <title>Chromosome-scale genome assembly provides insights into flower coloration mechanisms of Canna indica.</title>
        <authorList>
            <person name="Li C."/>
        </authorList>
    </citation>
    <scope>NUCLEOTIDE SEQUENCE [LARGE SCALE GENOMIC DNA]</scope>
    <source>
        <tissue evidence="1">Flower</tissue>
    </source>
</reference>
<dbReference type="AlphaFoldDB" id="A0AAQ3JNI4"/>
<sequence length="92" mass="10069">MVRSFVVIPSNTWRSPNPHTTISRGTAVGGCISPDSGSQGARQYASHLAMGENGLLACHLPTFREIDLRIMGKWIELVMRLLSDELELEASS</sequence>
<proteinExistence type="predicted"/>
<dbReference type="EMBL" id="CP136890">
    <property type="protein sequence ID" value="WOK92237.1"/>
    <property type="molecule type" value="Genomic_DNA"/>
</dbReference>
<dbReference type="Proteomes" id="UP001327560">
    <property type="component" value="Chromosome 1"/>
</dbReference>
<accession>A0AAQ3JNI4</accession>
<evidence type="ECO:0000313" key="1">
    <source>
        <dbReference type="EMBL" id="WOK92237.1"/>
    </source>
</evidence>